<name>A0A0M6WC21_9FIRM</name>
<evidence type="ECO:0000256" key="1">
    <source>
        <dbReference type="ARBA" id="ARBA00008754"/>
    </source>
</evidence>
<protein>
    <submittedName>
        <fullName evidence="5 7">Ribose-5-phosphate isomerase B</fullName>
        <ecNumber evidence="6 7">5.3.1.6</ecNumber>
    </submittedName>
</protein>
<dbReference type="NCBIfam" id="NF004051">
    <property type="entry name" value="PRK05571.1"/>
    <property type="match status" value="1"/>
</dbReference>
<dbReference type="InterPro" id="IPR004785">
    <property type="entry name" value="RpiB"/>
</dbReference>
<evidence type="ECO:0000256" key="3">
    <source>
        <dbReference type="PIRSR" id="PIRSR005384-1"/>
    </source>
</evidence>
<dbReference type="Proteomes" id="UP000446657">
    <property type="component" value="Unassembled WGS sequence"/>
</dbReference>
<dbReference type="SUPFAM" id="SSF89623">
    <property type="entry name" value="Ribose/Galactose isomerase RpiB/AlsB"/>
    <property type="match status" value="1"/>
</dbReference>
<reference evidence="8" key="1">
    <citation type="submission" date="2015-05" db="EMBL/GenBank/DDBJ databases">
        <authorList>
            <consortium name="Pathogen Informatics"/>
        </authorList>
    </citation>
    <scope>NUCLEOTIDE SEQUENCE [LARGE SCALE GENOMIC DNA]</scope>
    <source>
        <strain evidence="6 9">2789STDY5608863</strain>
        <strain evidence="8">M72</strain>
    </source>
</reference>
<dbReference type="InterPro" id="IPR036569">
    <property type="entry name" value="RpiB_LacA_LacB_sf"/>
</dbReference>
<feature type="binding site" evidence="4">
    <location>
        <position position="109"/>
    </location>
    <ligand>
        <name>D-ribulose 5-phosphate</name>
        <dbReference type="ChEBI" id="CHEBI:58121"/>
    </ligand>
</feature>
<evidence type="ECO:0000313" key="10">
    <source>
        <dbReference type="Proteomes" id="UP000446657"/>
    </source>
</evidence>
<evidence type="ECO:0000256" key="2">
    <source>
        <dbReference type="ARBA" id="ARBA00023235"/>
    </source>
</evidence>
<feature type="binding site" evidence="4">
    <location>
        <begin position="8"/>
        <end position="9"/>
    </location>
    <ligand>
        <name>D-ribulose 5-phosphate</name>
        <dbReference type="ChEBI" id="CHEBI:58121"/>
    </ligand>
</feature>
<dbReference type="PANTHER" id="PTHR43732">
    <property type="entry name" value="RIBOSE 5-PHOSPHATE ISOMERASE-RELATED"/>
    <property type="match status" value="1"/>
</dbReference>
<dbReference type="InterPro" id="IPR051812">
    <property type="entry name" value="SPI_LacAB/RpiB"/>
</dbReference>
<evidence type="ECO:0000256" key="4">
    <source>
        <dbReference type="PIRSR" id="PIRSR005384-2"/>
    </source>
</evidence>
<sequence>MKVGIGNDHAAVELKMQIKEFIESMGHEVVNYGVDTAESCNYPEIGEKVGRAVADGEVDCAVLICGTGVGISIAANKVNGVRAAVCSDVTTAHLVKEHNDANIIAFGARIVGVELAKDIVKAYLNAEFLGGRHATRVAMLADIEKRNK</sequence>
<organism evidence="5 8">
    <name type="scientific">Roseburia faecis</name>
    <dbReference type="NCBI Taxonomy" id="301302"/>
    <lineage>
        <taxon>Bacteria</taxon>
        <taxon>Bacillati</taxon>
        <taxon>Bacillota</taxon>
        <taxon>Clostridia</taxon>
        <taxon>Lachnospirales</taxon>
        <taxon>Lachnospiraceae</taxon>
        <taxon>Roseburia</taxon>
    </lineage>
</organism>
<dbReference type="Gene3D" id="3.40.1400.10">
    <property type="entry name" value="Sugar-phosphate isomerase, RpiB/LacA/LacB"/>
    <property type="match status" value="1"/>
</dbReference>
<feature type="active site" description="Proton acceptor" evidence="3">
    <location>
        <position position="65"/>
    </location>
</feature>
<dbReference type="EMBL" id="WNAL01000020">
    <property type="protein sequence ID" value="MTR82132.1"/>
    <property type="molecule type" value="Genomic_DNA"/>
</dbReference>
<keyword evidence="8" id="KW-1185">Reference proteome</keyword>
<dbReference type="Proteomes" id="UP000095495">
    <property type="component" value="Unassembled WGS sequence"/>
</dbReference>
<feature type="active site" description="Proton donor" evidence="3">
    <location>
        <position position="98"/>
    </location>
</feature>
<reference evidence="7 10" key="3">
    <citation type="journal article" date="2019" name="Nat. Med.">
        <title>A library of human gut bacterial isolates paired with longitudinal multiomics data enables mechanistic microbiome research.</title>
        <authorList>
            <person name="Poyet M."/>
            <person name="Groussin M."/>
            <person name="Gibbons S.M."/>
            <person name="Avila-Pacheco J."/>
            <person name="Jiang X."/>
            <person name="Kearney S.M."/>
            <person name="Perrotta A.R."/>
            <person name="Berdy B."/>
            <person name="Zhao S."/>
            <person name="Lieberman T.D."/>
            <person name="Swanson P.K."/>
            <person name="Smith M."/>
            <person name="Roesemann S."/>
            <person name="Alexander J.E."/>
            <person name="Rich S.A."/>
            <person name="Livny J."/>
            <person name="Vlamakis H."/>
            <person name="Clish C."/>
            <person name="Bullock K."/>
            <person name="Deik A."/>
            <person name="Scott J."/>
            <person name="Pierce K.A."/>
            <person name="Xavier R.J."/>
            <person name="Alm E.J."/>
        </authorList>
    </citation>
    <scope>NUCLEOTIDE SEQUENCE [LARGE SCALE GENOMIC DNA]</scope>
    <source>
        <strain evidence="7 10">BIOML-A1</strain>
    </source>
</reference>
<reference evidence="5" key="2">
    <citation type="submission" date="2015-05" db="EMBL/GenBank/DDBJ databases">
        <authorList>
            <person name="Wang D.B."/>
            <person name="Wang M."/>
        </authorList>
    </citation>
    <scope>NUCLEOTIDE SEQUENCE [LARGE SCALE GENOMIC DNA]</scope>
    <source>
        <strain evidence="5">M72</strain>
    </source>
</reference>
<feature type="binding site" evidence="4">
    <location>
        <position position="132"/>
    </location>
    <ligand>
        <name>D-ribulose 5-phosphate</name>
        <dbReference type="ChEBI" id="CHEBI:58121"/>
    </ligand>
</feature>
<dbReference type="GO" id="GO:0005975">
    <property type="term" value="P:carbohydrate metabolic process"/>
    <property type="evidence" value="ECO:0007669"/>
    <property type="project" value="InterPro"/>
</dbReference>
<feature type="binding site" evidence="4">
    <location>
        <begin position="66"/>
        <end position="70"/>
    </location>
    <ligand>
        <name>D-ribulose 5-phosphate</name>
        <dbReference type="ChEBI" id="CHEBI:58121"/>
    </ligand>
</feature>
<dbReference type="InterPro" id="IPR003500">
    <property type="entry name" value="RpiB_LacA_LacB"/>
</dbReference>
<evidence type="ECO:0000313" key="9">
    <source>
        <dbReference type="Proteomes" id="UP000095495"/>
    </source>
</evidence>
<dbReference type="GeneID" id="99746931"/>
<dbReference type="EMBL" id="CYXV01000011">
    <property type="protein sequence ID" value="CUN06731.1"/>
    <property type="molecule type" value="Genomic_DNA"/>
</dbReference>
<dbReference type="NCBIfam" id="TIGR00689">
    <property type="entry name" value="rpiB_lacA_lacB"/>
    <property type="match status" value="1"/>
</dbReference>
<dbReference type="AlphaFoldDB" id="A0A0M6WC21"/>
<dbReference type="GO" id="GO:0004751">
    <property type="term" value="F:ribose-5-phosphate isomerase activity"/>
    <property type="evidence" value="ECO:0007669"/>
    <property type="project" value="UniProtKB-EC"/>
</dbReference>
<feature type="binding site" evidence="4">
    <location>
        <position position="99"/>
    </location>
    <ligand>
        <name>D-ribulose 5-phosphate</name>
        <dbReference type="ChEBI" id="CHEBI:58121"/>
    </ligand>
</feature>
<evidence type="ECO:0000313" key="8">
    <source>
        <dbReference type="Proteomes" id="UP000049979"/>
    </source>
</evidence>
<dbReference type="Pfam" id="PF02502">
    <property type="entry name" value="LacAB_rpiB"/>
    <property type="match status" value="1"/>
</dbReference>
<dbReference type="PIRSF" id="PIRSF005384">
    <property type="entry name" value="RpiB_LacA_B"/>
    <property type="match status" value="1"/>
</dbReference>
<gene>
    <name evidence="6" type="primary">rpiB</name>
    <name evidence="6" type="ORF">ERS852420_02480</name>
    <name evidence="7" type="ORF">GMD30_10595</name>
    <name evidence="5" type="ORF">M72_00341</name>
</gene>
<dbReference type="Proteomes" id="UP000049979">
    <property type="component" value="Unassembled WGS sequence"/>
</dbReference>
<evidence type="ECO:0000313" key="6">
    <source>
        <dbReference type="EMBL" id="CUN06731.1"/>
    </source>
</evidence>
<dbReference type="RefSeq" id="WP_022046046.1">
    <property type="nucleotide sequence ID" value="NZ_CP173697.1"/>
</dbReference>
<dbReference type="PANTHER" id="PTHR43732:SF1">
    <property type="entry name" value="RIBOSE 5-PHOSPHATE ISOMERASE"/>
    <property type="match status" value="1"/>
</dbReference>
<dbReference type="EMBL" id="CVRR01000005">
    <property type="protein sequence ID" value="CRL32759.1"/>
    <property type="molecule type" value="Genomic_DNA"/>
</dbReference>
<proteinExistence type="inferred from homology"/>
<dbReference type="STRING" id="301302.ERS852420_02480"/>
<dbReference type="EC" id="5.3.1.6" evidence="6 7"/>
<accession>A0A0M6WC21</accession>
<evidence type="ECO:0000313" key="5">
    <source>
        <dbReference type="EMBL" id="CRL32759.1"/>
    </source>
</evidence>
<feature type="binding site" evidence="4">
    <location>
        <position position="136"/>
    </location>
    <ligand>
        <name>D-ribulose 5-phosphate</name>
        <dbReference type="ChEBI" id="CHEBI:58121"/>
    </ligand>
</feature>
<dbReference type="OrthoDB" id="1778624at2"/>
<keyword evidence="2 5" id="KW-0413">Isomerase</keyword>
<evidence type="ECO:0000313" key="7">
    <source>
        <dbReference type="EMBL" id="MTR82132.1"/>
    </source>
</evidence>
<dbReference type="NCBIfam" id="TIGR01120">
    <property type="entry name" value="rpiB"/>
    <property type="match status" value="1"/>
</dbReference>
<comment type="similarity">
    <text evidence="1">Belongs to the LacAB/RpiB family.</text>
</comment>